<dbReference type="InterPro" id="IPR012361">
    <property type="entry name" value="GalT_short"/>
</dbReference>
<evidence type="ECO:0000313" key="4">
    <source>
        <dbReference type="Proteomes" id="UP000826550"/>
    </source>
</evidence>
<dbReference type="InterPro" id="IPR046322">
    <property type="entry name" value="DUF4931"/>
</dbReference>
<dbReference type="Gene3D" id="3.30.428.10">
    <property type="entry name" value="HIT-like"/>
    <property type="match status" value="1"/>
</dbReference>
<dbReference type="EMBL" id="CP048268">
    <property type="protein sequence ID" value="QYN52109.1"/>
    <property type="molecule type" value="Genomic_DNA"/>
</dbReference>
<evidence type="ECO:0000259" key="2">
    <source>
        <dbReference type="Pfam" id="PF20956"/>
    </source>
</evidence>
<dbReference type="PIRSF" id="PIRSF031505">
    <property type="entry name" value="GalT_short"/>
    <property type="match status" value="1"/>
</dbReference>
<evidence type="ECO:0000313" key="3">
    <source>
        <dbReference type="EMBL" id="QYN52109.1"/>
    </source>
</evidence>
<accession>A0ABX8W4I2</accession>
<dbReference type="InterPro" id="IPR049285">
    <property type="entry name" value="DUF4931_C"/>
</dbReference>
<dbReference type="SUPFAM" id="SSF54197">
    <property type="entry name" value="HIT-like"/>
    <property type="match status" value="1"/>
</dbReference>
<feature type="domain" description="DUF4931" evidence="2">
    <location>
        <begin position="139"/>
        <end position="251"/>
    </location>
</feature>
<sequence length="263" mass="30417">MENDPLIFDVNIAKEKPNSYRKTKNKSGCPFCAPDELSNIYDRNGDMIWLRNKYPTLRDTVQTVLIESSDHQGDITTYSTKQNRALMRFSLACFNKMRKQEEFRSTLWYKNFGPQSGGSLIHPHMQIVGLKKQDGYHYLSEKNFNGVTLFNQENVEVNIARFPVQGYIEININLLNSAGIDLWADWIQCGAKYMLTVLSNGRCDSYNLFFYPRKNNVICAKLIARFAAPPYFVGYKLSQVDNEEKLQDEAQKLRQFFAITANK</sequence>
<organism evidence="3 4">
    <name type="scientific">Lactobacillus panisapium</name>
    <dbReference type="NCBI Taxonomy" id="2012495"/>
    <lineage>
        <taxon>Bacteria</taxon>
        <taxon>Bacillati</taxon>
        <taxon>Bacillota</taxon>
        <taxon>Bacilli</taxon>
        <taxon>Lactobacillales</taxon>
        <taxon>Lactobacillaceae</taxon>
        <taxon>Lactobacillus</taxon>
    </lineage>
</organism>
<evidence type="ECO:0000259" key="1">
    <source>
        <dbReference type="Pfam" id="PF16285"/>
    </source>
</evidence>
<protein>
    <submittedName>
        <fullName evidence="3">DUF4931 domain-containing protein</fullName>
    </submittedName>
</protein>
<feature type="domain" description="DUF4931" evidence="1">
    <location>
        <begin position="8"/>
        <end position="132"/>
    </location>
</feature>
<keyword evidence="4" id="KW-1185">Reference proteome</keyword>
<name>A0ABX8W4I2_9LACO</name>
<dbReference type="Pfam" id="PF20956">
    <property type="entry name" value="DUF4931_C"/>
    <property type="match status" value="1"/>
</dbReference>
<dbReference type="Pfam" id="PF16285">
    <property type="entry name" value="DUF4931_N"/>
    <property type="match status" value="1"/>
</dbReference>
<dbReference type="InterPro" id="IPR036265">
    <property type="entry name" value="HIT-like_sf"/>
</dbReference>
<dbReference type="Proteomes" id="UP000826550">
    <property type="component" value="Chromosome"/>
</dbReference>
<dbReference type="RefSeq" id="WP_220220599.1">
    <property type="nucleotide sequence ID" value="NZ_CP048268.1"/>
</dbReference>
<proteinExistence type="predicted"/>
<gene>
    <name evidence="3" type="ORF">GYM71_01125</name>
</gene>
<reference evidence="3 4" key="1">
    <citation type="submission" date="2020-01" db="EMBL/GenBank/DDBJ databases">
        <title>Vast differences in strain-level diversity in the gut microbiota of two closely related honey bee species.</title>
        <authorList>
            <person name="Ellegaard K.M."/>
            <person name="Suenami S."/>
            <person name="Miyazaki R."/>
            <person name="Engel P."/>
        </authorList>
    </citation>
    <scope>NUCLEOTIDE SEQUENCE [LARGE SCALE GENOMIC DNA]</scope>
    <source>
        <strain evidence="3 4">ESL0416</strain>
    </source>
</reference>